<evidence type="ECO:0000313" key="2">
    <source>
        <dbReference type="EMBL" id="ADR35678.1"/>
    </source>
</evidence>
<sequence length="278" mass="29478" precursor="true">MRSLGLFVVMLGFLVACNVSSDRAYSEEAAPLQVAKRYVTDVETALSHAGLSLQWDDAEVKSPSDDPNSFAVRVPVGDQGNTYLHVDVFRGEAKGALIIGYDSTKTSAEILNLDYNTISIVTNLQTHEPEVVRTSDQSTRILQTVVQALSSAKVAPLNPGVAALIHGIREDSAISLLCSAADAPMYSALLSAVDNLNAAVDRMYDALDAYEVAAAAMWAACSACAAGVVGMCGPCAGLTVAYFAARDAFYDAVDAVDYWSDQVDSCQEQVSDWVAANC</sequence>
<dbReference type="Proteomes" id="UP000008722">
    <property type="component" value="Chromosome"/>
</dbReference>
<feature type="chain" id="PRO_5003190436" evidence="1">
    <location>
        <begin position="22"/>
        <end position="278"/>
    </location>
</feature>
<evidence type="ECO:0000256" key="1">
    <source>
        <dbReference type="SAM" id="SignalP"/>
    </source>
</evidence>
<gene>
    <name evidence="2" type="ordered locus">Ocepr_0216</name>
</gene>
<dbReference type="KEGG" id="opr:Ocepr_0216"/>
<proteinExistence type="predicted"/>
<evidence type="ECO:0000313" key="3">
    <source>
        <dbReference type="Proteomes" id="UP000008722"/>
    </source>
</evidence>
<accession>E4U6J2</accession>
<organism evidence="2 3">
    <name type="scientific">Oceanithermus profundus (strain DSM 14977 / NBRC 100410 / VKM B-2274 / 506)</name>
    <dbReference type="NCBI Taxonomy" id="670487"/>
    <lineage>
        <taxon>Bacteria</taxon>
        <taxon>Thermotogati</taxon>
        <taxon>Deinococcota</taxon>
        <taxon>Deinococci</taxon>
        <taxon>Thermales</taxon>
        <taxon>Thermaceae</taxon>
        <taxon>Oceanithermus</taxon>
    </lineage>
</organism>
<dbReference type="EMBL" id="CP002361">
    <property type="protein sequence ID" value="ADR35678.1"/>
    <property type="molecule type" value="Genomic_DNA"/>
</dbReference>
<reference evidence="3" key="1">
    <citation type="submission" date="2010-11" db="EMBL/GenBank/DDBJ databases">
        <title>The complete sequence of chromosome of Oceanithermus profundus DSM 14977.</title>
        <authorList>
            <consortium name="US DOE Joint Genome Institute (JGI-PGF)"/>
            <person name="Lucas S."/>
            <person name="Copeland A."/>
            <person name="Lapidus A."/>
            <person name="Bruce D."/>
            <person name="Goodwin L."/>
            <person name="Pitluck S."/>
            <person name="Kyrpides N."/>
            <person name="Mavromatis K."/>
            <person name="Pagani I."/>
            <person name="Ivanova N."/>
            <person name="Zhang X."/>
            <person name="Brettin T."/>
            <person name="Detter J.C."/>
            <person name="Tapia R."/>
            <person name="Han C."/>
            <person name="Land M."/>
            <person name="Hauser L."/>
            <person name="Markowitz V."/>
            <person name="Cheng J.-F."/>
            <person name="Hugenholtz P."/>
            <person name="Woyke T."/>
            <person name="Wu D."/>
            <person name="Tindall B."/>
            <person name="Faehnrich R."/>
            <person name="Brambilla E."/>
            <person name="Klenk H.-P."/>
            <person name="Eisen J.A."/>
        </authorList>
    </citation>
    <scope>NUCLEOTIDE SEQUENCE [LARGE SCALE GENOMIC DNA]</scope>
    <source>
        <strain evidence="3">DSM 14977 / NBRC 100410 / VKM B-2274 / 506</strain>
    </source>
</reference>
<dbReference type="HOGENOM" id="CLU_1000524_0_0_0"/>
<reference evidence="2 3" key="2">
    <citation type="journal article" date="2011" name="Stand. Genomic Sci.">
        <title>Complete genome sequence of Oceanithermus profundus type strain (506).</title>
        <authorList>
            <person name="Pati A."/>
            <person name="Zhang X."/>
            <person name="Lapidus A."/>
            <person name="Nolan M."/>
            <person name="Lucas S."/>
            <person name="Del Rio T.G."/>
            <person name="Tice H."/>
            <person name="Cheng J.F."/>
            <person name="Tapia R."/>
            <person name="Han C."/>
            <person name="Goodwin L."/>
            <person name="Pitluck S."/>
            <person name="Liolios K."/>
            <person name="Pagani I."/>
            <person name="Ivanova N."/>
            <person name="Mavromatis K."/>
            <person name="Chen A."/>
            <person name="Palaniappan K."/>
            <person name="Hauser L."/>
            <person name="Jeffries C.D."/>
            <person name="Brambilla E.M."/>
            <person name="Rohl A."/>
            <person name="Mwirichia R."/>
            <person name="Rohde M."/>
            <person name="Tindall B.J."/>
            <person name="Sikorski J."/>
            <person name="Wirth R."/>
            <person name="Goker M."/>
            <person name="Woyke T."/>
            <person name="Detter J.C."/>
            <person name="Bristow J."/>
            <person name="Eisen J.A."/>
            <person name="Markowitz V."/>
            <person name="Hugenholtz P."/>
            <person name="Kyrpides N.C."/>
            <person name="Klenk H.P."/>
            <person name="Land M."/>
        </authorList>
    </citation>
    <scope>NUCLEOTIDE SEQUENCE [LARGE SCALE GENOMIC DNA]</scope>
    <source>
        <strain evidence="3">DSM 14977 / NBRC 100410 / VKM B-2274 / 506</strain>
    </source>
</reference>
<dbReference type="PROSITE" id="PS51257">
    <property type="entry name" value="PROKAR_LIPOPROTEIN"/>
    <property type="match status" value="1"/>
</dbReference>
<dbReference type="RefSeq" id="WP_013456848.1">
    <property type="nucleotide sequence ID" value="NC_014761.1"/>
</dbReference>
<keyword evidence="1" id="KW-0732">Signal</keyword>
<dbReference type="AlphaFoldDB" id="E4U6J2"/>
<name>E4U6J2_OCEP5</name>
<protein>
    <submittedName>
        <fullName evidence="2">Uncharacterized protein</fullName>
    </submittedName>
</protein>
<keyword evidence="3" id="KW-1185">Reference proteome</keyword>
<feature type="signal peptide" evidence="1">
    <location>
        <begin position="1"/>
        <end position="21"/>
    </location>
</feature>